<dbReference type="Proteomes" id="UP001642484">
    <property type="component" value="Unassembled WGS sequence"/>
</dbReference>
<dbReference type="SUPFAM" id="SSF53213">
    <property type="entry name" value="LigB-like"/>
    <property type="match status" value="1"/>
</dbReference>
<feature type="chain" id="PRO_5045871048" description="Extradiol ring-cleavage dioxygenase class III enzyme subunit B domain-containing protein" evidence="1">
    <location>
        <begin position="18"/>
        <end position="308"/>
    </location>
</feature>
<accession>A0ABP0RI52</accession>
<name>A0ABP0RI52_9DINO</name>
<keyword evidence="3" id="KW-1185">Reference proteome</keyword>
<reference evidence="2 3" key="1">
    <citation type="submission" date="2024-02" db="EMBL/GenBank/DDBJ databases">
        <authorList>
            <person name="Chen Y."/>
            <person name="Shah S."/>
            <person name="Dougan E. K."/>
            <person name="Thang M."/>
            <person name="Chan C."/>
        </authorList>
    </citation>
    <scope>NUCLEOTIDE SEQUENCE [LARGE SCALE GENOMIC DNA]</scope>
</reference>
<organism evidence="2 3">
    <name type="scientific">Durusdinium trenchii</name>
    <dbReference type="NCBI Taxonomy" id="1381693"/>
    <lineage>
        <taxon>Eukaryota</taxon>
        <taxon>Sar</taxon>
        <taxon>Alveolata</taxon>
        <taxon>Dinophyceae</taxon>
        <taxon>Suessiales</taxon>
        <taxon>Symbiodiniaceae</taxon>
        <taxon>Durusdinium</taxon>
    </lineage>
</organism>
<sequence length="308" mass="33554">MHLLTALTALTAQTVEGRLIAAAVLPHGDFAYDPKLVNDTGGSLQLHQAAQRLGREAQTASPELIFLTTPHGLELSERYLFYLNSENQGATPLDDMPHQAAGRKVPLNFTTPSDLGRKLLLKLQESSLPVEGLQGFSNSQPLPISWGEILPLTYLRAYGPLPPVLPMSFPLRRFNHSAEMFDELLLLGARIGEFLDALPERVLWLVSADLAHTHLQSGPYGYCPCAEPYDQACSQWAAAGGSQSSMRALSEARRLQGEGAMSCGFTGLVALQGALLGRSWRGEVLANEHPTYYGMMVARFMPSELLLA</sequence>
<proteinExistence type="predicted"/>
<dbReference type="EMBL" id="CAXAMN010026040">
    <property type="protein sequence ID" value="CAK9100272.1"/>
    <property type="molecule type" value="Genomic_DNA"/>
</dbReference>
<evidence type="ECO:0008006" key="4">
    <source>
        <dbReference type="Google" id="ProtNLM"/>
    </source>
</evidence>
<evidence type="ECO:0000256" key="1">
    <source>
        <dbReference type="SAM" id="SignalP"/>
    </source>
</evidence>
<feature type="signal peptide" evidence="1">
    <location>
        <begin position="1"/>
        <end position="17"/>
    </location>
</feature>
<evidence type="ECO:0000313" key="2">
    <source>
        <dbReference type="EMBL" id="CAK9100272.1"/>
    </source>
</evidence>
<comment type="caution">
    <text evidence="2">The sequence shown here is derived from an EMBL/GenBank/DDBJ whole genome shotgun (WGS) entry which is preliminary data.</text>
</comment>
<protein>
    <recommendedName>
        <fullName evidence="4">Extradiol ring-cleavage dioxygenase class III enzyme subunit B domain-containing protein</fullName>
    </recommendedName>
</protein>
<gene>
    <name evidence="2" type="ORF">CCMP2556_LOCUS47404</name>
</gene>
<keyword evidence="1" id="KW-0732">Signal</keyword>
<evidence type="ECO:0000313" key="3">
    <source>
        <dbReference type="Proteomes" id="UP001642484"/>
    </source>
</evidence>
<dbReference type="Gene3D" id="3.40.830.10">
    <property type="entry name" value="LigB-like"/>
    <property type="match status" value="1"/>
</dbReference>